<dbReference type="InterPro" id="IPR001870">
    <property type="entry name" value="B30.2/SPRY"/>
</dbReference>
<dbReference type="Pfam" id="PF15227">
    <property type="entry name" value="zf-C3HC4_4"/>
    <property type="match status" value="1"/>
</dbReference>
<dbReference type="OrthoDB" id="654191at2759"/>
<feature type="non-terminal residue" evidence="8">
    <location>
        <position position="1"/>
    </location>
</feature>
<evidence type="ECO:0000256" key="2">
    <source>
        <dbReference type="ARBA" id="ARBA00022771"/>
    </source>
</evidence>
<dbReference type="InterPro" id="IPR000315">
    <property type="entry name" value="Znf_B-box"/>
</dbReference>
<feature type="non-terminal residue" evidence="8">
    <location>
        <position position="470"/>
    </location>
</feature>
<dbReference type="InterPro" id="IPR043136">
    <property type="entry name" value="B30.2/SPRY_sf"/>
</dbReference>
<dbReference type="Gene3D" id="3.30.160.60">
    <property type="entry name" value="Classic Zinc Finger"/>
    <property type="match status" value="1"/>
</dbReference>
<dbReference type="SMART" id="SM00449">
    <property type="entry name" value="SPRY"/>
    <property type="match status" value="1"/>
</dbReference>
<name>A0A7K8WZA9_9FURN</name>
<keyword evidence="3" id="KW-0862">Zinc</keyword>
<proteinExistence type="predicted"/>
<dbReference type="EMBL" id="VWZF01007164">
    <property type="protein sequence ID" value="NXF84037.1"/>
    <property type="molecule type" value="Genomic_DNA"/>
</dbReference>
<feature type="domain" description="B box-type" evidence="6">
    <location>
        <begin position="80"/>
        <end position="121"/>
    </location>
</feature>
<dbReference type="PANTHER" id="PTHR24103">
    <property type="entry name" value="E3 UBIQUITIN-PROTEIN LIGASE TRIM"/>
    <property type="match status" value="1"/>
</dbReference>
<dbReference type="SMART" id="SM00336">
    <property type="entry name" value="BBOX"/>
    <property type="match status" value="1"/>
</dbReference>
<comment type="caution">
    <text evidence="8">The sequence shown here is derived from an EMBL/GenBank/DDBJ whole genome shotgun (WGS) entry which is preliminary data.</text>
</comment>
<dbReference type="PROSITE" id="PS50089">
    <property type="entry name" value="ZF_RING_2"/>
    <property type="match status" value="1"/>
</dbReference>
<sequence length="470" mass="52394">EQLWDEASCPICLGLFQDPVSIPCGHNFCRGCIERCWEGSGGSPGCPRCRAPAPERSLRPSRELGNVAEILGGLCPPVPGPGGFCQRHGEPLKLFCRDHQSPLCLVCGRAREHRPHTLVPVEEAAQEFKGRVLPLSQPFPPTPLLGQDKTRSEGQRLAWEFQEFRRFLGEQEWLLLAQLGHLDREIGRERDEAVAKVNEEMSHLETLMWEMEGKFQQPPSQFLQDIRGLLNSCEMMKFDPPAEISSDLERRIQDFVQRNVLVRGILRRCQDSLMFQLQEPAEVTLDPTTAHPNLHVSDDGKEARGQLVPRDVPDGPQRFNFEPCVVARGGFTSGRHFWDVEVGRGGVWALGVALESLPRKGPLSLGPKDGVWALEAFHSLTTPRANPRLGPPPRRLRVLLDYDGGRVGFFGAEGDVPILLYTRVAFGGERVLPWFRVGLGARLREVTRSPPPGESPLGWVGFGCSLRICP</sequence>
<keyword evidence="1" id="KW-0479">Metal-binding</keyword>
<dbReference type="Pfam" id="PF00643">
    <property type="entry name" value="zf-B_box"/>
    <property type="match status" value="1"/>
</dbReference>
<dbReference type="PROSITE" id="PS00518">
    <property type="entry name" value="ZF_RING_1"/>
    <property type="match status" value="1"/>
</dbReference>
<dbReference type="SUPFAM" id="SSF57845">
    <property type="entry name" value="B-box zinc-binding domain"/>
    <property type="match status" value="1"/>
</dbReference>
<dbReference type="CDD" id="cd19762">
    <property type="entry name" value="Bbox2_TRIM7-like"/>
    <property type="match status" value="1"/>
</dbReference>
<dbReference type="CDD" id="cd16594">
    <property type="entry name" value="RING-HC_TRIM7-like_C-IV"/>
    <property type="match status" value="1"/>
</dbReference>
<evidence type="ECO:0000259" key="5">
    <source>
        <dbReference type="PROSITE" id="PS50089"/>
    </source>
</evidence>
<dbReference type="SUPFAM" id="SSF49899">
    <property type="entry name" value="Concanavalin A-like lectins/glucanases"/>
    <property type="match status" value="1"/>
</dbReference>
<dbReference type="InterPro" id="IPR003879">
    <property type="entry name" value="Butyrophylin_SPRY"/>
</dbReference>
<evidence type="ECO:0000313" key="8">
    <source>
        <dbReference type="EMBL" id="NXF84037.1"/>
    </source>
</evidence>
<dbReference type="InterPro" id="IPR013083">
    <property type="entry name" value="Znf_RING/FYVE/PHD"/>
</dbReference>
<keyword evidence="9" id="KW-1185">Reference proteome</keyword>
<dbReference type="PROSITE" id="PS50188">
    <property type="entry name" value="B302_SPRY"/>
    <property type="match status" value="1"/>
</dbReference>
<dbReference type="AlphaFoldDB" id="A0A7K8WZA9"/>
<evidence type="ECO:0000256" key="3">
    <source>
        <dbReference type="ARBA" id="ARBA00022833"/>
    </source>
</evidence>
<dbReference type="Gene3D" id="3.30.40.10">
    <property type="entry name" value="Zinc/RING finger domain, C3HC4 (zinc finger)"/>
    <property type="match status" value="1"/>
</dbReference>
<evidence type="ECO:0000256" key="1">
    <source>
        <dbReference type="ARBA" id="ARBA00022723"/>
    </source>
</evidence>
<dbReference type="SUPFAM" id="SSF57850">
    <property type="entry name" value="RING/U-box"/>
    <property type="match status" value="1"/>
</dbReference>
<dbReference type="InterPro" id="IPR013320">
    <property type="entry name" value="ConA-like_dom_sf"/>
</dbReference>
<dbReference type="Gene3D" id="2.60.120.920">
    <property type="match status" value="1"/>
</dbReference>
<organism evidence="8 9">
    <name type="scientific">Sclerurus mexicanus</name>
    <name type="common">tawny-throated leaftosser</name>
    <dbReference type="NCBI Taxonomy" id="265632"/>
    <lineage>
        <taxon>Eukaryota</taxon>
        <taxon>Metazoa</taxon>
        <taxon>Chordata</taxon>
        <taxon>Craniata</taxon>
        <taxon>Vertebrata</taxon>
        <taxon>Euteleostomi</taxon>
        <taxon>Archelosauria</taxon>
        <taxon>Archosauria</taxon>
        <taxon>Dinosauria</taxon>
        <taxon>Saurischia</taxon>
        <taxon>Theropoda</taxon>
        <taxon>Coelurosauria</taxon>
        <taxon>Aves</taxon>
        <taxon>Neognathae</taxon>
        <taxon>Neoaves</taxon>
        <taxon>Telluraves</taxon>
        <taxon>Australaves</taxon>
        <taxon>Passeriformes</taxon>
        <taxon>Furnariidae</taxon>
        <taxon>Sclerurus</taxon>
    </lineage>
</organism>
<dbReference type="PROSITE" id="PS50119">
    <property type="entry name" value="ZF_BBOX"/>
    <property type="match status" value="1"/>
</dbReference>
<dbReference type="PRINTS" id="PR01407">
    <property type="entry name" value="BUTYPHLNCDUF"/>
</dbReference>
<dbReference type="Pfam" id="PF00622">
    <property type="entry name" value="SPRY"/>
    <property type="match status" value="1"/>
</dbReference>
<evidence type="ECO:0000256" key="4">
    <source>
        <dbReference type="PROSITE-ProRule" id="PRU00024"/>
    </source>
</evidence>
<dbReference type="InterPro" id="IPR050143">
    <property type="entry name" value="TRIM/RBCC"/>
</dbReference>
<accession>A0A7K8WZA9</accession>
<gene>
    <name evidence="8" type="primary">Trim27</name>
    <name evidence="8" type="ORF">SCLMEX_R01526</name>
</gene>
<reference evidence="8 9" key="1">
    <citation type="submission" date="2019-09" db="EMBL/GenBank/DDBJ databases">
        <title>Bird 10,000 Genomes (B10K) Project - Family phase.</title>
        <authorList>
            <person name="Zhang G."/>
        </authorList>
    </citation>
    <scope>NUCLEOTIDE SEQUENCE [LARGE SCALE GENOMIC DNA]</scope>
    <source>
        <strain evidence="8">B10K-DU-001-03</strain>
        <tissue evidence="8">Muscle</tissue>
    </source>
</reference>
<dbReference type="InterPro" id="IPR006574">
    <property type="entry name" value="PRY"/>
</dbReference>
<dbReference type="InterPro" id="IPR003877">
    <property type="entry name" value="SPRY_dom"/>
</dbReference>
<dbReference type="SMART" id="SM00589">
    <property type="entry name" value="PRY"/>
    <property type="match status" value="1"/>
</dbReference>
<dbReference type="Pfam" id="PF13765">
    <property type="entry name" value="PRY"/>
    <property type="match status" value="1"/>
</dbReference>
<keyword evidence="2 4" id="KW-0863">Zinc-finger</keyword>
<dbReference type="InterPro" id="IPR001841">
    <property type="entry name" value="Znf_RING"/>
</dbReference>
<evidence type="ECO:0000259" key="7">
    <source>
        <dbReference type="PROSITE" id="PS50188"/>
    </source>
</evidence>
<dbReference type="InterPro" id="IPR017907">
    <property type="entry name" value="Znf_RING_CS"/>
</dbReference>
<protein>
    <submittedName>
        <fullName evidence="8">TRI27 protein</fullName>
    </submittedName>
</protein>
<evidence type="ECO:0000259" key="6">
    <source>
        <dbReference type="PROSITE" id="PS50119"/>
    </source>
</evidence>
<dbReference type="Proteomes" id="UP000588334">
    <property type="component" value="Unassembled WGS sequence"/>
</dbReference>
<feature type="domain" description="B30.2/SPRY" evidence="7">
    <location>
        <begin position="262"/>
        <end position="453"/>
    </location>
</feature>
<evidence type="ECO:0000313" key="9">
    <source>
        <dbReference type="Proteomes" id="UP000588334"/>
    </source>
</evidence>
<feature type="domain" description="RING-type" evidence="5">
    <location>
        <begin position="9"/>
        <end position="50"/>
    </location>
</feature>
<dbReference type="SMART" id="SM00184">
    <property type="entry name" value="RING"/>
    <property type="match status" value="1"/>
</dbReference>
<dbReference type="GO" id="GO:0008270">
    <property type="term" value="F:zinc ion binding"/>
    <property type="evidence" value="ECO:0007669"/>
    <property type="project" value="UniProtKB-KW"/>
</dbReference>